<dbReference type="AlphaFoldDB" id="A0A1E7LZ70"/>
<organism evidence="2 3">
    <name type="scientific">Streptomyces nanshensis</name>
    <dbReference type="NCBI Taxonomy" id="518642"/>
    <lineage>
        <taxon>Bacteria</taxon>
        <taxon>Bacillati</taxon>
        <taxon>Actinomycetota</taxon>
        <taxon>Actinomycetes</taxon>
        <taxon>Kitasatosporales</taxon>
        <taxon>Streptomycetaceae</taxon>
        <taxon>Streptomyces</taxon>
    </lineage>
</organism>
<gene>
    <name evidence="2" type="ORF">AN221_06675</name>
</gene>
<protein>
    <submittedName>
        <fullName evidence="2">Uncharacterized protein</fullName>
    </submittedName>
</protein>
<dbReference type="GeneID" id="97336449"/>
<feature type="compositionally biased region" description="Basic and acidic residues" evidence="1">
    <location>
        <begin position="71"/>
        <end position="83"/>
    </location>
</feature>
<sequence length="83" mass="8538">MTDRRPEGTAYSGASPSPPPVGADLPDQQAKEGEDPLDIPVPERVARESGDGPDPDEAGSGQGEPRNAGAHPEEHPTPDESTG</sequence>
<evidence type="ECO:0000313" key="3">
    <source>
        <dbReference type="Proteomes" id="UP000175971"/>
    </source>
</evidence>
<reference evidence="2 3" key="1">
    <citation type="journal article" date="2016" name="Front. Microbiol.">
        <title>Comparative Genomics Analysis of Streptomyces Species Reveals Their Adaptation to the Marine Environment and Their Diversity at the Genomic Level.</title>
        <authorList>
            <person name="Tian X."/>
            <person name="Zhang Z."/>
            <person name="Yang T."/>
            <person name="Chen M."/>
            <person name="Li J."/>
            <person name="Chen F."/>
            <person name="Yang J."/>
            <person name="Li W."/>
            <person name="Zhang B."/>
            <person name="Zhang Z."/>
            <person name="Wu J."/>
            <person name="Zhang C."/>
            <person name="Long L."/>
            <person name="Xiao J."/>
        </authorList>
    </citation>
    <scope>NUCLEOTIDE SEQUENCE [LARGE SCALE GENOMIC DNA]</scope>
    <source>
        <strain evidence="2 3">SCSIO M10372</strain>
    </source>
</reference>
<dbReference type="OrthoDB" id="4299333at2"/>
<feature type="region of interest" description="Disordered" evidence="1">
    <location>
        <begin position="1"/>
        <end position="83"/>
    </location>
</feature>
<dbReference type="PATRIC" id="fig|518642.7.peg.1303"/>
<evidence type="ECO:0000313" key="2">
    <source>
        <dbReference type="EMBL" id="OEV21539.1"/>
    </source>
</evidence>
<name>A0A1E7LZ70_9ACTN</name>
<dbReference type="Proteomes" id="UP000175971">
    <property type="component" value="Unassembled WGS sequence"/>
</dbReference>
<accession>A0A1E7LZ70</accession>
<proteinExistence type="predicted"/>
<dbReference type="EMBL" id="LJGZ01000010">
    <property type="protein sequence ID" value="OEV21539.1"/>
    <property type="molecule type" value="Genomic_DNA"/>
</dbReference>
<keyword evidence="3" id="KW-1185">Reference proteome</keyword>
<dbReference type="RefSeq" id="WP_053558032.1">
    <property type="nucleotide sequence ID" value="NZ_LJGZ01000010.1"/>
</dbReference>
<comment type="caution">
    <text evidence="2">The sequence shown here is derived from an EMBL/GenBank/DDBJ whole genome shotgun (WGS) entry which is preliminary data.</text>
</comment>
<evidence type="ECO:0000256" key="1">
    <source>
        <dbReference type="SAM" id="MobiDB-lite"/>
    </source>
</evidence>